<feature type="binding site" evidence="2">
    <location>
        <position position="175"/>
    </location>
    <ligand>
        <name>Co(2+)</name>
        <dbReference type="ChEBI" id="CHEBI:48828"/>
    </ligand>
</feature>
<keyword evidence="2" id="KW-0479">Metal-binding</keyword>
<sequence length="259" mass="28495">MRQAIVLTSFGVADAAERARTIDCIALDLRAKFKDYDVLEAYTSAFLRKKIRAQEGREIPALPDVLERLVQDAYTRALILPTHLTPGEEYEAKIRAPYEAYRDRLADLRLAAPVLAGAKDDPRVLTALLMDLHVRPGEQLVLMGHGSPHRHNPVYDALQAHIDSEGLPIHVGVLEPSDTPRFDDVLARLRASAASEVLLAPLLLTGGRHVRQDLAGEQPDSWASRLRAAGFSVRVSMHGLGEYPAFRALYLAKAAEALA</sequence>
<feature type="binding site" evidence="2">
    <location>
        <position position="209"/>
    </location>
    <ligand>
        <name>Co(2+)</name>
        <dbReference type="ChEBI" id="CHEBI:48828"/>
    </ligand>
</feature>
<evidence type="ECO:0000313" key="4">
    <source>
        <dbReference type="Proteomes" id="UP000543804"/>
    </source>
</evidence>
<gene>
    <name evidence="3" type="ORF">HF878_00310</name>
</gene>
<evidence type="ECO:0000256" key="2">
    <source>
        <dbReference type="PIRSR" id="PIRSR033579-3"/>
    </source>
</evidence>
<evidence type="ECO:0000256" key="1">
    <source>
        <dbReference type="PIRSR" id="PIRSR033579-1"/>
    </source>
</evidence>
<accession>A0A848B452</accession>
<keyword evidence="4" id="KW-1185">Reference proteome</keyword>
<dbReference type="EMBL" id="JABAFA010000001">
    <property type="protein sequence ID" value="NMD97928.1"/>
    <property type="molecule type" value="Genomic_DNA"/>
</dbReference>
<dbReference type="AlphaFoldDB" id="A0A848B452"/>
<feature type="active site" description="Proton acceptor" evidence="1">
    <location>
        <position position="145"/>
    </location>
</feature>
<dbReference type="GO" id="GO:0019251">
    <property type="term" value="P:anaerobic cobalamin biosynthetic process"/>
    <property type="evidence" value="ECO:0007669"/>
    <property type="project" value="InterPro"/>
</dbReference>
<dbReference type="Proteomes" id="UP000543804">
    <property type="component" value="Unassembled WGS sequence"/>
</dbReference>
<keyword evidence="2" id="KW-0170">Cobalt</keyword>
<dbReference type="SUPFAM" id="SSF53800">
    <property type="entry name" value="Chelatase"/>
    <property type="match status" value="1"/>
</dbReference>
<dbReference type="PIRSF" id="PIRSF033579">
    <property type="entry name" value="Anaer_Co_chel"/>
    <property type="match status" value="1"/>
</dbReference>
<name>A0A848B452_9FIRM</name>
<organism evidence="3 4">
    <name type="scientific">Selenomonas bovis</name>
    <dbReference type="NCBI Taxonomy" id="416586"/>
    <lineage>
        <taxon>Bacteria</taxon>
        <taxon>Bacillati</taxon>
        <taxon>Bacillota</taxon>
        <taxon>Negativicutes</taxon>
        <taxon>Selenomonadales</taxon>
        <taxon>Selenomonadaceae</taxon>
        <taxon>Selenomonas</taxon>
    </lineage>
</organism>
<dbReference type="Gene3D" id="3.40.50.1400">
    <property type="match status" value="2"/>
</dbReference>
<reference evidence="3 4" key="1">
    <citation type="submission" date="2020-04" db="EMBL/GenBank/DDBJ databases">
        <authorList>
            <person name="Hitch T.C.A."/>
            <person name="Wylensek D."/>
            <person name="Clavel T."/>
        </authorList>
    </citation>
    <scope>NUCLEOTIDE SEQUENCE [LARGE SCALE GENOMIC DNA]</scope>
    <source>
        <strain evidence="3 4">PG-130-P53-12</strain>
    </source>
</reference>
<protein>
    <submittedName>
        <fullName evidence="3">Cobalt chelatase</fullName>
    </submittedName>
</protein>
<dbReference type="GO" id="GO:0046872">
    <property type="term" value="F:metal ion binding"/>
    <property type="evidence" value="ECO:0007669"/>
    <property type="project" value="UniProtKB-KW"/>
</dbReference>
<dbReference type="Pfam" id="PF06180">
    <property type="entry name" value="CbiK"/>
    <property type="match status" value="1"/>
</dbReference>
<evidence type="ECO:0000313" key="3">
    <source>
        <dbReference type="EMBL" id="NMD97928.1"/>
    </source>
</evidence>
<comment type="caution">
    <text evidence="3">The sequence shown here is derived from an EMBL/GenBank/DDBJ whole genome shotgun (WGS) entry which is preliminary data.</text>
</comment>
<feature type="binding site" evidence="2">
    <location>
        <position position="145"/>
    </location>
    <ligand>
        <name>Co(2+)</name>
        <dbReference type="ChEBI" id="CHEBI:48828"/>
    </ligand>
</feature>
<proteinExistence type="predicted"/>
<dbReference type="InterPro" id="IPR010388">
    <property type="entry name" value="Anaerobic_Co-chelatase"/>
</dbReference>
<dbReference type="RefSeq" id="WP_170076850.1">
    <property type="nucleotide sequence ID" value="NZ_JABAFA010000001.1"/>
</dbReference>
<dbReference type="GO" id="GO:0016852">
    <property type="term" value="F:sirohydrochlorin cobaltochelatase activity"/>
    <property type="evidence" value="ECO:0007669"/>
    <property type="project" value="InterPro"/>
</dbReference>